<feature type="transmembrane region" description="Helical" evidence="4">
    <location>
        <begin position="32"/>
        <end position="51"/>
    </location>
</feature>
<dbReference type="Gene3D" id="1.20.144.10">
    <property type="entry name" value="Phosphatidic acid phosphatase type 2/haloperoxidase"/>
    <property type="match status" value="1"/>
</dbReference>
<evidence type="ECO:0000259" key="5">
    <source>
        <dbReference type="SMART" id="SM00014"/>
    </source>
</evidence>
<keyword evidence="4" id="KW-0812">Transmembrane</keyword>
<protein>
    <recommendedName>
        <fullName evidence="1">undecaprenyl-diphosphate phosphatase</fullName>
        <ecNumber evidence="1">3.6.1.27</ecNumber>
    </recommendedName>
    <alternativeName>
        <fullName evidence="2">Undecaprenyl pyrophosphate phosphatase</fullName>
    </alternativeName>
</protein>
<dbReference type="SMART" id="SM00014">
    <property type="entry name" value="acidPPc"/>
    <property type="match status" value="1"/>
</dbReference>
<feature type="transmembrane region" description="Helical" evidence="4">
    <location>
        <begin position="226"/>
        <end position="247"/>
    </location>
</feature>
<dbReference type="AlphaFoldDB" id="A0A839H8X3"/>
<dbReference type="RefSeq" id="WP_182583443.1">
    <property type="nucleotide sequence ID" value="NZ_JABVCQ010000010.1"/>
</dbReference>
<dbReference type="GO" id="GO:0050380">
    <property type="term" value="F:undecaprenyl-diphosphatase activity"/>
    <property type="evidence" value="ECO:0007669"/>
    <property type="project" value="UniProtKB-EC"/>
</dbReference>
<feature type="domain" description="Phosphatidic acid phosphatase type 2/haloperoxidase" evidence="5">
    <location>
        <begin position="101"/>
        <end position="211"/>
    </location>
</feature>
<dbReference type="EC" id="3.6.1.27" evidence="1"/>
<dbReference type="SUPFAM" id="SSF48317">
    <property type="entry name" value="Acid phosphatase/Vanadium-dependent haloperoxidase"/>
    <property type="match status" value="1"/>
</dbReference>
<dbReference type="InterPro" id="IPR036938">
    <property type="entry name" value="PAP2/HPO_sf"/>
</dbReference>
<keyword evidence="4" id="KW-1133">Transmembrane helix</keyword>
<reference evidence="6 7" key="1">
    <citation type="journal article" date="2020" name="Arch. Microbiol.">
        <title>The genome sequence of the giant phototrophic gammaproteobacterium Thiospirillum jenense gives insight into its physiological properties and phylogenetic relationships.</title>
        <authorList>
            <person name="Imhoff J.F."/>
            <person name="Meyer T.E."/>
            <person name="Kyndt J.A."/>
        </authorList>
    </citation>
    <scope>NUCLEOTIDE SEQUENCE [LARGE SCALE GENOMIC DNA]</scope>
    <source>
        <strain evidence="6 7">DSM 216</strain>
    </source>
</reference>
<name>A0A839H8X3_9GAMM</name>
<feature type="transmembrane region" description="Helical" evidence="4">
    <location>
        <begin position="196"/>
        <end position="214"/>
    </location>
</feature>
<keyword evidence="4" id="KW-0472">Membrane</keyword>
<feature type="transmembrane region" description="Helical" evidence="4">
    <location>
        <begin position="148"/>
        <end position="165"/>
    </location>
</feature>
<comment type="caution">
    <text evidence="6">The sequence shown here is derived from an EMBL/GenBank/DDBJ whole genome shotgun (WGS) entry which is preliminary data.</text>
</comment>
<evidence type="ECO:0000313" key="6">
    <source>
        <dbReference type="EMBL" id="MBB1125813.1"/>
    </source>
</evidence>
<accession>A0A839H8X3</accession>
<gene>
    <name evidence="6" type="ORF">HUK38_06145</name>
</gene>
<evidence type="ECO:0000256" key="4">
    <source>
        <dbReference type="SAM" id="Phobius"/>
    </source>
</evidence>
<evidence type="ECO:0000256" key="2">
    <source>
        <dbReference type="ARBA" id="ARBA00032707"/>
    </source>
</evidence>
<feature type="transmembrane region" description="Helical" evidence="4">
    <location>
        <begin position="253"/>
        <end position="270"/>
    </location>
</feature>
<proteinExistence type="predicted"/>
<dbReference type="PANTHER" id="PTHR14969:SF13">
    <property type="entry name" value="AT30094P"/>
    <property type="match status" value="1"/>
</dbReference>
<dbReference type="PANTHER" id="PTHR14969">
    <property type="entry name" value="SPHINGOSINE-1-PHOSPHATE PHOSPHOHYDROLASE"/>
    <property type="match status" value="1"/>
</dbReference>
<sequence>MFNQALSTWYAVLKNDLNRAAHLPNTPPERRFLLMITAALVLITLALWSIGDYHSGFIALNAWAHQYPNKYWAALTLLGDERLLLVITLIIARRSPHVFWSLIISALIAALYARGLKPLFDAARPPAVLTSDAFYLIGNELKRHSFPSGHSVTAGVFFAVLMCHYRWIEWRLLFGLLAILVGFSRIAIGVHWPIDVTAGLAGGVFAAWLGIGLAQHYQWGITSGWLHTLFIIIAISAALSLIISGSGYPHVDLMVRGVAAVALGMMIYLYKLPTLFRRSELN</sequence>
<evidence type="ECO:0000256" key="3">
    <source>
        <dbReference type="ARBA" id="ARBA00047594"/>
    </source>
</evidence>
<feature type="transmembrane region" description="Helical" evidence="4">
    <location>
        <begin position="71"/>
        <end position="91"/>
    </location>
</feature>
<evidence type="ECO:0000256" key="1">
    <source>
        <dbReference type="ARBA" id="ARBA00012374"/>
    </source>
</evidence>
<dbReference type="Pfam" id="PF01569">
    <property type="entry name" value="PAP2"/>
    <property type="match status" value="1"/>
</dbReference>
<feature type="transmembrane region" description="Helical" evidence="4">
    <location>
        <begin position="98"/>
        <end position="116"/>
    </location>
</feature>
<dbReference type="InterPro" id="IPR000326">
    <property type="entry name" value="PAP2/HPO"/>
</dbReference>
<feature type="transmembrane region" description="Helical" evidence="4">
    <location>
        <begin position="172"/>
        <end position="190"/>
    </location>
</feature>
<comment type="catalytic activity">
    <reaction evidence="3">
        <text>di-trans,octa-cis-undecaprenyl diphosphate + H2O = di-trans,octa-cis-undecaprenyl phosphate + phosphate + H(+)</text>
        <dbReference type="Rhea" id="RHEA:28094"/>
        <dbReference type="ChEBI" id="CHEBI:15377"/>
        <dbReference type="ChEBI" id="CHEBI:15378"/>
        <dbReference type="ChEBI" id="CHEBI:43474"/>
        <dbReference type="ChEBI" id="CHEBI:58405"/>
        <dbReference type="ChEBI" id="CHEBI:60392"/>
        <dbReference type="EC" id="3.6.1.27"/>
    </reaction>
</comment>
<organism evidence="6 7">
    <name type="scientific">Thiospirillum jenense</name>
    <dbReference type="NCBI Taxonomy" id="1653858"/>
    <lineage>
        <taxon>Bacteria</taxon>
        <taxon>Pseudomonadati</taxon>
        <taxon>Pseudomonadota</taxon>
        <taxon>Gammaproteobacteria</taxon>
        <taxon>Chromatiales</taxon>
        <taxon>Chromatiaceae</taxon>
        <taxon>Thiospirillum</taxon>
    </lineage>
</organism>
<dbReference type="Proteomes" id="UP000548632">
    <property type="component" value="Unassembled WGS sequence"/>
</dbReference>
<keyword evidence="7" id="KW-1185">Reference proteome</keyword>
<evidence type="ECO:0000313" key="7">
    <source>
        <dbReference type="Proteomes" id="UP000548632"/>
    </source>
</evidence>
<dbReference type="EMBL" id="JABVCQ010000010">
    <property type="protein sequence ID" value="MBB1125813.1"/>
    <property type="molecule type" value="Genomic_DNA"/>
</dbReference>